<feature type="compositionally biased region" description="Low complexity" evidence="1">
    <location>
        <begin position="1"/>
        <end position="24"/>
    </location>
</feature>
<keyword evidence="3" id="KW-1185">Reference proteome</keyword>
<gene>
    <name evidence="2" type="ORF">SMTD_LOCUS20005</name>
</gene>
<accession>A0A183Q069</accession>
<evidence type="ECO:0000313" key="3">
    <source>
        <dbReference type="Proteomes" id="UP000269396"/>
    </source>
</evidence>
<sequence>MSNNINITTTDTVDNNNNTDSSSNETKLDKHMQTTASIDELIYGLYHITMEISPTCRQAATLFLSGFFVVGVLCKFE</sequence>
<dbReference type="AlphaFoldDB" id="A0A183Q069"/>
<protein>
    <submittedName>
        <fullName evidence="2">Uncharacterized protein</fullName>
    </submittedName>
</protein>
<proteinExistence type="predicted"/>
<dbReference type="Proteomes" id="UP000269396">
    <property type="component" value="Unassembled WGS sequence"/>
</dbReference>
<dbReference type="EMBL" id="UZAL01043472">
    <property type="protein sequence ID" value="VDP81352.1"/>
    <property type="molecule type" value="Genomic_DNA"/>
</dbReference>
<evidence type="ECO:0000256" key="1">
    <source>
        <dbReference type="SAM" id="MobiDB-lite"/>
    </source>
</evidence>
<reference evidence="2 3" key="1">
    <citation type="submission" date="2018-11" db="EMBL/GenBank/DDBJ databases">
        <authorList>
            <consortium name="Pathogen Informatics"/>
        </authorList>
    </citation>
    <scope>NUCLEOTIDE SEQUENCE [LARGE SCALE GENOMIC DNA]</scope>
    <source>
        <strain>Denwood</strain>
        <strain evidence="3">Zambia</strain>
    </source>
</reference>
<feature type="region of interest" description="Disordered" evidence="1">
    <location>
        <begin position="1"/>
        <end position="30"/>
    </location>
</feature>
<name>A0A183Q069_9TREM</name>
<evidence type="ECO:0000313" key="2">
    <source>
        <dbReference type="EMBL" id="VDP81352.1"/>
    </source>
</evidence>
<organism evidence="2 3">
    <name type="scientific">Schistosoma mattheei</name>
    <dbReference type="NCBI Taxonomy" id="31246"/>
    <lineage>
        <taxon>Eukaryota</taxon>
        <taxon>Metazoa</taxon>
        <taxon>Spiralia</taxon>
        <taxon>Lophotrochozoa</taxon>
        <taxon>Platyhelminthes</taxon>
        <taxon>Trematoda</taxon>
        <taxon>Digenea</taxon>
        <taxon>Strigeidida</taxon>
        <taxon>Schistosomatoidea</taxon>
        <taxon>Schistosomatidae</taxon>
        <taxon>Schistosoma</taxon>
    </lineage>
</organism>